<feature type="transmembrane region" description="Helical" evidence="7">
    <location>
        <begin position="359"/>
        <end position="383"/>
    </location>
</feature>
<dbReference type="PATRIC" id="fig|1114972.6.peg.1252"/>
<dbReference type="GO" id="GO:0005886">
    <property type="term" value="C:plasma membrane"/>
    <property type="evidence" value="ECO:0007669"/>
    <property type="project" value="UniProtKB-SubCell"/>
</dbReference>
<keyword evidence="6 7" id="KW-0472">Membrane</keyword>
<comment type="caution">
    <text evidence="9">The sequence shown here is derived from an EMBL/GenBank/DDBJ whole genome shotgun (WGS) entry which is preliminary data.</text>
</comment>
<evidence type="ECO:0000256" key="8">
    <source>
        <dbReference type="SAM" id="SignalP"/>
    </source>
</evidence>
<feature type="transmembrane region" description="Helical" evidence="7">
    <location>
        <begin position="403"/>
        <end position="425"/>
    </location>
</feature>
<feature type="transmembrane region" description="Helical" evidence="7">
    <location>
        <begin position="83"/>
        <end position="110"/>
    </location>
</feature>
<feature type="transmembrane region" description="Helical" evidence="7">
    <location>
        <begin position="195"/>
        <end position="216"/>
    </location>
</feature>
<evidence type="ECO:0000256" key="3">
    <source>
        <dbReference type="ARBA" id="ARBA00022475"/>
    </source>
</evidence>
<name>A0A0R1RJZ3_9LACO</name>
<evidence type="ECO:0000256" key="4">
    <source>
        <dbReference type="ARBA" id="ARBA00022692"/>
    </source>
</evidence>
<organism evidence="9 10">
    <name type="scientific">Furfurilactobacillus rossiae DSM 15814</name>
    <dbReference type="NCBI Taxonomy" id="1114972"/>
    <lineage>
        <taxon>Bacteria</taxon>
        <taxon>Bacillati</taxon>
        <taxon>Bacillota</taxon>
        <taxon>Bacilli</taxon>
        <taxon>Lactobacillales</taxon>
        <taxon>Lactobacillaceae</taxon>
        <taxon>Furfurilactobacillus</taxon>
    </lineage>
</organism>
<dbReference type="RefSeq" id="WP_017262530.1">
    <property type="nucleotide sequence ID" value="NZ_AUAW01000004.1"/>
</dbReference>
<evidence type="ECO:0000313" key="9">
    <source>
        <dbReference type="EMBL" id="KRL56940.1"/>
    </source>
</evidence>
<dbReference type="PANTHER" id="PTHR42770">
    <property type="entry name" value="AMINO ACID TRANSPORTER-RELATED"/>
    <property type="match status" value="1"/>
</dbReference>
<feature type="transmembrane region" description="Helical" evidence="7">
    <location>
        <begin position="152"/>
        <end position="175"/>
    </location>
</feature>
<reference evidence="9 10" key="1">
    <citation type="journal article" date="2015" name="Genome Announc.">
        <title>Expanding the biotechnology potential of lactobacilli through comparative genomics of 213 strains and associated genera.</title>
        <authorList>
            <person name="Sun Z."/>
            <person name="Harris H.M."/>
            <person name="McCann A."/>
            <person name="Guo C."/>
            <person name="Argimon S."/>
            <person name="Zhang W."/>
            <person name="Yang X."/>
            <person name="Jeffery I.B."/>
            <person name="Cooney J.C."/>
            <person name="Kagawa T.F."/>
            <person name="Liu W."/>
            <person name="Song Y."/>
            <person name="Salvetti E."/>
            <person name="Wrobel A."/>
            <person name="Rasinkangas P."/>
            <person name="Parkhill J."/>
            <person name="Rea M.C."/>
            <person name="O'Sullivan O."/>
            <person name="Ritari J."/>
            <person name="Douillard F.P."/>
            <person name="Paul Ross R."/>
            <person name="Yang R."/>
            <person name="Briner A.E."/>
            <person name="Felis G.E."/>
            <person name="de Vos W.M."/>
            <person name="Barrangou R."/>
            <person name="Klaenhammer T.R."/>
            <person name="Caufield P.W."/>
            <person name="Cui Y."/>
            <person name="Zhang H."/>
            <person name="O'Toole P.W."/>
        </authorList>
    </citation>
    <scope>NUCLEOTIDE SEQUENCE [LARGE SCALE GENOMIC DNA]</scope>
    <source>
        <strain evidence="9 10">DSM 15814</strain>
    </source>
</reference>
<dbReference type="OrthoDB" id="9791588at2"/>
<dbReference type="PIRSF" id="PIRSF006060">
    <property type="entry name" value="AA_transporter"/>
    <property type="match status" value="1"/>
</dbReference>
<accession>A0A0R1RJZ3</accession>
<dbReference type="InterPro" id="IPR050367">
    <property type="entry name" value="APC_superfamily"/>
</dbReference>
<keyword evidence="10" id="KW-1185">Reference proteome</keyword>
<comment type="subcellular location">
    <subcellularLocation>
        <location evidence="1">Cell membrane</location>
        <topology evidence="1">Multi-pass membrane protein</topology>
    </subcellularLocation>
</comment>
<dbReference type="PANTHER" id="PTHR42770:SF15">
    <property type="entry name" value="GLUTAMATE_GAMMA-AMINOBUTYRATE ANTIPORTER-RELATED"/>
    <property type="match status" value="1"/>
</dbReference>
<dbReference type="Proteomes" id="UP000051999">
    <property type="component" value="Unassembled WGS sequence"/>
</dbReference>
<feature type="transmembrane region" description="Helical" evidence="7">
    <location>
        <begin position="228"/>
        <end position="254"/>
    </location>
</feature>
<dbReference type="STRING" id="1114972.FD35_GL001236"/>
<proteinExistence type="predicted"/>
<feature type="transmembrane region" description="Helical" evidence="7">
    <location>
        <begin position="33"/>
        <end position="54"/>
    </location>
</feature>
<keyword evidence="8" id="KW-0732">Signal</keyword>
<keyword evidence="4 7" id="KW-0812">Transmembrane</keyword>
<protein>
    <submittedName>
        <fullName evidence="9">Glutamate gamma-aminobutyrate antiporter</fullName>
    </submittedName>
</protein>
<evidence type="ECO:0000313" key="10">
    <source>
        <dbReference type="Proteomes" id="UP000051999"/>
    </source>
</evidence>
<evidence type="ECO:0000256" key="1">
    <source>
        <dbReference type="ARBA" id="ARBA00004651"/>
    </source>
</evidence>
<evidence type="ECO:0000256" key="5">
    <source>
        <dbReference type="ARBA" id="ARBA00022989"/>
    </source>
</evidence>
<keyword evidence="2" id="KW-0813">Transport</keyword>
<dbReference type="EMBL" id="AZFF01000002">
    <property type="protein sequence ID" value="KRL56940.1"/>
    <property type="molecule type" value="Genomic_DNA"/>
</dbReference>
<feature type="transmembrane region" description="Helical" evidence="7">
    <location>
        <begin position="437"/>
        <end position="456"/>
    </location>
</feature>
<dbReference type="GO" id="GO:0022857">
    <property type="term" value="F:transmembrane transporter activity"/>
    <property type="evidence" value="ECO:0007669"/>
    <property type="project" value="InterPro"/>
</dbReference>
<keyword evidence="3" id="KW-1003">Cell membrane</keyword>
<gene>
    <name evidence="9" type="ORF">FD35_GL001236</name>
</gene>
<feature type="chain" id="PRO_5038479687" evidence="8">
    <location>
        <begin position="24"/>
        <end position="497"/>
    </location>
</feature>
<dbReference type="AlphaFoldDB" id="A0A0R1RJZ3"/>
<dbReference type="Pfam" id="PF13520">
    <property type="entry name" value="AA_permease_2"/>
    <property type="match status" value="1"/>
</dbReference>
<dbReference type="InterPro" id="IPR002293">
    <property type="entry name" value="AA/rel_permease1"/>
</dbReference>
<feature type="transmembrane region" description="Helical" evidence="7">
    <location>
        <begin position="266"/>
        <end position="292"/>
    </location>
</feature>
<sequence length="497" mass="54028">MKKNASLSAFGFFTLTAAMLMSADEYPAFAQSGLMATLLLVVAGIFWFLPVALASAQMATMPGWSDGGVYTWVKGTLGQRAGFVAVFFQWLQITVNFITMIYFIIGVMAYALNLPALNTNPWLKLAAFLTIYWVMTVIQLKGINDTDRLVKWTFILGIILPALILLVFSGVYVATGHPLQFATTLSANSFTSGHPLTLIVPYILAFTGIEASASYVNNLKRPQRNYPIIMLTLVAFAIIIDSFGGLSVAAVVPLKDLSLNQGVIQAINSMVAIILGPTFAPLVKVIGLLMAIGMLGEISSWIVGPVKSLLVTAEDEILPTTFNKVNKHQVPVHLVLLQGIIVSIIAFVLTVVIGGNNGAFAMAMALTVMLYLVTYLLLFAGFIVLNVTGKSRQAAFKLPGGRVVCLIIGAIGFITSALVFGSTFFPTANAQLTALTYTLVMGGFFLLILGITLWLYSRRRTAKTQRSWHIRHLKHDEVPRFTQIQGRGEHTIDPLDQ</sequence>
<feature type="transmembrane region" description="Helical" evidence="7">
    <location>
        <begin position="334"/>
        <end position="353"/>
    </location>
</feature>
<evidence type="ECO:0000256" key="6">
    <source>
        <dbReference type="ARBA" id="ARBA00023136"/>
    </source>
</evidence>
<evidence type="ECO:0000256" key="7">
    <source>
        <dbReference type="SAM" id="Phobius"/>
    </source>
</evidence>
<dbReference type="Gene3D" id="1.20.1740.10">
    <property type="entry name" value="Amino acid/polyamine transporter I"/>
    <property type="match status" value="1"/>
</dbReference>
<feature type="signal peptide" evidence="8">
    <location>
        <begin position="1"/>
        <end position="23"/>
    </location>
</feature>
<feature type="transmembrane region" description="Helical" evidence="7">
    <location>
        <begin position="122"/>
        <end position="140"/>
    </location>
</feature>
<dbReference type="eggNOG" id="COG0531">
    <property type="taxonomic scope" value="Bacteria"/>
</dbReference>
<keyword evidence="5 7" id="KW-1133">Transmembrane helix</keyword>
<evidence type="ECO:0000256" key="2">
    <source>
        <dbReference type="ARBA" id="ARBA00022448"/>
    </source>
</evidence>